<evidence type="ECO:0000313" key="2">
    <source>
        <dbReference type="WBParaSite" id="Csp11.Scaffold629.g10548.t1"/>
    </source>
</evidence>
<dbReference type="eggNOG" id="KOG3378">
    <property type="taxonomic scope" value="Eukaryota"/>
</dbReference>
<name>A0A1I7TPQ3_9PELO</name>
<organism evidence="1 2">
    <name type="scientific">Caenorhabditis tropicalis</name>
    <dbReference type="NCBI Taxonomy" id="1561998"/>
    <lineage>
        <taxon>Eukaryota</taxon>
        <taxon>Metazoa</taxon>
        <taxon>Ecdysozoa</taxon>
        <taxon>Nematoda</taxon>
        <taxon>Chromadorea</taxon>
        <taxon>Rhabditida</taxon>
        <taxon>Rhabditina</taxon>
        <taxon>Rhabditomorpha</taxon>
        <taxon>Rhabditoidea</taxon>
        <taxon>Rhabditidae</taxon>
        <taxon>Peloderinae</taxon>
        <taxon>Caenorhabditis</taxon>
    </lineage>
</organism>
<dbReference type="CDD" id="cd01040">
    <property type="entry name" value="Mb-like"/>
    <property type="match status" value="1"/>
</dbReference>
<dbReference type="InterPro" id="IPR012292">
    <property type="entry name" value="Globin/Proto"/>
</dbReference>
<dbReference type="Proteomes" id="UP000095282">
    <property type="component" value="Unplaced"/>
</dbReference>
<dbReference type="GO" id="GO:0019825">
    <property type="term" value="F:oxygen binding"/>
    <property type="evidence" value="ECO:0007669"/>
    <property type="project" value="InterPro"/>
</dbReference>
<evidence type="ECO:0000313" key="1">
    <source>
        <dbReference type="Proteomes" id="UP000095282"/>
    </source>
</evidence>
<accession>A0A1I7TPQ3</accession>
<proteinExistence type="predicted"/>
<dbReference type="GO" id="GO:0020037">
    <property type="term" value="F:heme binding"/>
    <property type="evidence" value="ECO:0007669"/>
    <property type="project" value="InterPro"/>
</dbReference>
<reference evidence="2" key="1">
    <citation type="submission" date="2016-11" db="UniProtKB">
        <authorList>
            <consortium name="WormBaseParasite"/>
        </authorList>
    </citation>
    <scope>IDENTIFICATION</scope>
</reference>
<keyword evidence="1" id="KW-1185">Reference proteome</keyword>
<dbReference type="WBParaSite" id="Csp11.Scaffold629.g10548.t1">
    <property type="protein sequence ID" value="Csp11.Scaffold629.g10548.t1"/>
    <property type="gene ID" value="Csp11.Scaffold629.g10548"/>
</dbReference>
<dbReference type="STRING" id="1561998.A0A1I7TPQ3"/>
<dbReference type="InterPro" id="IPR009050">
    <property type="entry name" value="Globin-like_sf"/>
</dbReference>
<dbReference type="SUPFAM" id="SSF46458">
    <property type="entry name" value="Globin-like"/>
    <property type="match status" value="1"/>
</dbReference>
<dbReference type="InterPro" id="IPR044399">
    <property type="entry name" value="Mb-like_M"/>
</dbReference>
<dbReference type="Gene3D" id="1.10.490.10">
    <property type="entry name" value="Globins"/>
    <property type="match status" value="1"/>
</dbReference>
<protein>
    <submittedName>
        <fullName evidence="2">NR LBD domain-containing protein</fullName>
    </submittedName>
</protein>
<sequence length="159" mass="18094">MIDVYGMLTWNTSTSLNNDLNDPGSQLAEKFLRAWDDAVFDGEDIGEVLHCIGKVITLLSTRYRVDNCQLFTGNMEALDRFSREEKDVLRKSWKVLEKNLNNTAYNIFEMIFNQSPDTKQVLESVVKTLDNPETLNPLCDNLGSVYGICCVIQFCFPGH</sequence>
<dbReference type="AlphaFoldDB" id="A0A1I7TPQ3"/>